<evidence type="ECO:0000313" key="6">
    <source>
        <dbReference type="EMBL" id="KKN31045.1"/>
    </source>
</evidence>
<dbReference type="InterPro" id="IPR050377">
    <property type="entry name" value="Radical_SAM_PqqE_MftC-like"/>
</dbReference>
<feature type="domain" description="Radical SAM core" evidence="5">
    <location>
        <begin position="53"/>
        <end position="142"/>
    </location>
</feature>
<evidence type="ECO:0000259" key="5">
    <source>
        <dbReference type="Pfam" id="PF04055"/>
    </source>
</evidence>
<dbReference type="EMBL" id="LAZR01002361">
    <property type="protein sequence ID" value="KKN31045.1"/>
    <property type="molecule type" value="Genomic_DNA"/>
</dbReference>
<comment type="caution">
    <text evidence="6">The sequence shown here is derived from an EMBL/GenBank/DDBJ whole genome shotgun (WGS) entry which is preliminary data.</text>
</comment>
<evidence type="ECO:0000256" key="4">
    <source>
        <dbReference type="ARBA" id="ARBA00023014"/>
    </source>
</evidence>
<evidence type="ECO:0000256" key="1">
    <source>
        <dbReference type="ARBA" id="ARBA00022691"/>
    </source>
</evidence>
<keyword evidence="4" id="KW-0411">Iron-sulfur</keyword>
<dbReference type="PANTHER" id="PTHR11228">
    <property type="entry name" value="RADICAL SAM DOMAIN PROTEIN"/>
    <property type="match status" value="1"/>
</dbReference>
<keyword evidence="3" id="KW-0408">Iron</keyword>
<gene>
    <name evidence="6" type="ORF">LCGC14_0827950</name>
</gene>
<dbReference type="InterPro" id="IPR013785">
    <property type="entry name" value="Aldolase_TIM"/>
</dbReference>
<dbReference type="PANTHER" id="PTHR11228:SF7">
    <property type="entry name" value="PQQA PEPTIDE CYCLASE"/>
    <property type="match status" value="1"/>
</dbReference>
<accession>A0A0F9PGT9</accession>
<dbReference type="Pfam" id="PF04055">
    <property type="entry name" value="Radical_SAM"/>
    <property type="match status" value="1"/>
</dbReference>
<organism evidence="6">
    <name type="scientific">marine sediment metagenome</name>
    <dbReference type="NCBI Taxonomy" id="412755"/>
    <lineage>
        <taxon>unclassified sequences</taxon>
        <taxon>metagenomes</taxon>
        <taxon>ecological metagenomes</taxon>
    </lineage>
</organism>
<dbReference type="CDD" id="cd01335">
    <property type="entry name" value="Radical_SAM"/>
    <property type="match status" value="1"/>
</dbReference>
<dbReference type="InterPro" id="IPR007197">
    <property type="entry name" value="rSAM"/>
</dbReference>
<dbReference type="SUPFAM" id="SSF102114">
    <property type="entry name" value="Radical SAM enzymes"/>
    <property type="match status" value="1"/>
</dbReference>
<reference evidence="6" key="1">
    <citation type="journal article" date="2015" name="Nature">
        <title>Complex archaea that bridge the gap between prokaryotes and eukaryotes.</title>
        <authorList>
            <person name="Spang A."/>
            <person name="Saw J.H."/>
            <person name="Jorgensen S.L."/>
            <person name="Zaremba-Niedzwiedzka K."/>
            <person name="Martijn J."/>
            <person name="Lind A.E."/>
            <person name="van Eijk R."/>
            <person name="Schleper C."/>
            <person name="Guy L."/>
            <person name="Ettema T.J."/>
        </authorList>
    </citation>
    <scope>NUCLEOTIDE SEQUENCE</scope>
</reference>
<proteinExistence type="predicted"/>
<evidence type="ECO:0000256" key="2">
    <source>
        <dbReference type="ARBA" id="ARBA00022723"/>
    </source>
</evidence>
<dbReference type="GO" id="GO:0003824">
    <property type="term" value="F:catalytic activity"/>
    <property type="evidence" value="ECO:0007669"/>
    <property type="project" value="InterPro"/>
</dbReference>
<dbReference type="InterPro" id="IPR058240">
    <property type="entry name" value="rSAM_sf"/>
</dbReference>
<keyword evidence="1" id="KW-0949">S-adenosyl-L-methionine</keyword>
<dbReference type="Gene3D" id="3.20.20.70">
    <property type="entry name" value="Aldolase class I"/>
    <property type="match status" value="1"/>
</dbReference>
<evidence type="ECO:0000256" key="3">
    <source>
        <dbReference type="ARBA" id="ARBA00023004"/>
    </source>
</evidence>
<dbReference type="SFLD" id="SFLDS00029">
    <property type="entry name" value="Radical_SAM"/>
    <property type="match status" value="1"/>
</dbReference>
<dbReference type="AlphaFoldDB" id="A0A0F9PGT9"/>
<sequence>MKFHILESTHAKHLRSAEYNYDFCKRTGHFARWGAELKDDPDWSPVGCEIADIEISTICHQGCRFCYKDNRSTGRNMSLDTFKQILAKLPKTCTQIAFGTGSLTANPDVWDILRHCRAEGVIPNITINGSLMQPEHYQWLTDVCGAVAVSRYDADTCYEAVRQLSSAGLQQTNIHQLLSEETFEDCLQVIQDAQQDDRLRGLRAIVFLALKPIGRGTRMTPLRSMDQYGQLVAAALESGVGFGFDSCSAPMFLKAIEHHAEYERFVQLAEPCESTLFSIYIDVNARAFPCSFLESDFEGVDVLAAEDFLRDVWRAPSIVRWRTKLLNTVVGGLVNGCRQCPAFDIYPEVANKAPEPVVRRRVLGQIQETR</sequence>
<dbReference type="GO" id="GO:0051536">
    <property type="term" value="F:iron-sulfur cluster binding"/>
    <property type="evidence" value="ECO:0007669"/>
    <property type="project" value="UniProtKB-KW"/>
</dbReference>
<dbReference type="GO" id="GO:0046872">
    <property type="term" value="F:metal ion binding"/>
    <property type="evidence" value="ECO:0007669"/>
    <property type="project" value="UniProtKB-KW"/>
</dbReference>
<name>A0A0F9PGT9_9ZZZZ</name>
<protein>
    <recommendedName>
        <fullName evidence="5">Radical SAM core domain-containing protein</fullName>
    </recommendedName>
</protein>
<keyword evidence="2" id="KW-0479">Metal-binding</keyword>